<evidence type="ECO:0000313" key="2">
    <source>
        <dbReference type="EMBL" id="MFD1588727.1"/>
    </source>
</evidence>
<keyword evidence="1" id="KW-0472">Membrane</keyword>
<evidence type="ECO:0000256" key="1">
    <source>
        <dbReference type="SAM" id="Phobius"/>
    </source>
</evidence>
<sequence length="172" mass="19539">MQITISTEVATLSSGIIGGIIGSLGNYLVQRRKETRQEHSEMVSLRSSLISEIETMNHVEDFELGPRNLPKKGSFSKDVYENSSHKLGLLTDEEASAVIQFYGSVEKLQSHIEAFHIASRQYREIEEDRHAAKQQASTARNKWFSLIETSFYELKKNRRAALNLLNEHAESQ</sequence>
<proteinExistence type="predicted"/>
<dbReference type="RefSeq" id="WP_247378383.1">
    <property type="nucleotide sequence ID" value="NZ_JALLGV010000005.1"/>
</dbReference>
<accession>A0ABD6CFJ7</accession>
<keyword evidence="1" id="KW-1133">Transmembrane helix</keyword>
<name>A0ABD6CFJ7_9EURY</name>
<evidence type="ECO:0000313" key="3">
    <source>
        <dbReference type="Proteomes" id="UP001597119"/>
    </source>
</evidence>
<comment type="caution">
    <text evidence="2">The sequence shown here is derived from an EMBL/GenBank/DDBJ whole genome shotgun (WGS) entry which is preliminary data.</text>
</comment>
<keyword evidence="3" id="KW-1185">Reference proteome</keyword>
<feature type="transmembrane region" description="Helical" evidence="1">
    <location>
        <begin position="12"/>
        <end position="29"/>
    </location>
</feature>
<organism evidence="2 3">
    <name type="scientific">Halorientalis brevis</name>
    <dbReference type="NCBI Taxonomy" id="1126241"/>
    <lineage>
        <taxon>Archaea</taxon>
        <taxon>Methanobacteriati</taxon>
        <taxon>Methanobacteriota</taxon>
        <taxon>Stenosarchaea group</taxon>
        <taxon>Halobacteria</taxon>
        <taxon>Halobacteriales</taxon>
        <taxon>Haloarculaceae</taxon>
        <taxon>Halorientalis</taxon>
    </lineage>
</organism>
<gene>
    <name evidence="2" type="ORF">ACFR9U_17245</name>
</gene>
<keyword evidence="1" id="KW-0812">Transmembrane</keyword>
<dbReference type="Proteomes" id="UP001597119">
    <property type="component" value="Unassembled WGS sequence"/>
</dbReference>
<protein>
    <submittedName>
        <fullName evidence="2">Uncharacterized protein</fullName>
    </submittedName>
</protein>
<dbReference type="EMBL" id="JBHUDJ010000014">
    <property type="protein sequence ID" value="MFD1588727.1"/>
    <property type="molecule type" value="Genomic_DNA"/>
</dbReference>
<reference evidence="2 3" key="1">
    <citation type="journal article" date="2019" name="Int. J. Syst. Evol. Microbiol.">
        <title>The Global Catalogue of Microorganisms (GCM) 10K type strain sequencing project: providing services to taxonomists for standard genome sequencing and annotation.</title>
        <authorList>
            <consortium name="The Broad Institute Genomics Platform"/>
            <consortium name="The Broad Institute Genome Sequencing Center for Infectious Disease"/>
            <person name="Wu L."/>
            <person name="Ma J."/>
        </authorList>
    </citation>
    <scope>NUCLEOTIDE SEQUENCE [LARGE SCALE GENOMIC DNA]</scope>
    <source>
        <strain evidence="2 3">CGMCC 1.12125</strain>
    </source>
</reference>
<dbReference type="AlphaFoldDB" id="A0ABD6CFJ7"/>